<evidence type="ECO:0000256" key="2">
    <source>
        <dbReference type="ARBA" id="ARBA00022448"/>
    </source>
</evidence>
<proteinExistence type="inferred from homology"/>
<comment type="caution">
    <text evidence="9">The sequence shown here is derived from an EMBL/GenBank/DDBJ whole genome shotgun (WGS) entry which is preliminary data.</text>
</comment>
<evidence type="ECO:0000256" key="3">
    <source>
        <dbReference type="ARBA" id="ARBA00022475"/>
    </source>
</evidence>
<comment type="similarity">
    <text evidence="7">Belongs to the binding-protein-dependent transport system permease family.</text>
</comment>
<feature type="transmembrane region" description="Helical" evidence="7">
    <location>
        <begin position="100"/>
        <end position="120"/>
    </location>
</feature>
<feature type="transmembrane region" description="Helical" evidence="7">
    <location>
        <begin position="290"/>
        <end position="310"/>
    </location>
</feature>
<evidence type="ECO:0000313" key="10">
    <source>
        <dbReference type="Proteomes" id="UP001597347"/>
    </source>
</evidence>
<keyword evidence="2 7" id="KW-0813">Transport</keyword>
<name>A0ABW4LCB7_9MICO</name>
<protein>
    <submittedName>
        <fullName evidence="9">Carbohydrate ABC transporter permease</fullName>
    </submittedName>
</protein>
<evidence type="ECO:0000256" key="5">
    <source>
        <dbReference type="ARBA" id="ARBA00022989"/>
    </source>
</evidence>
<reference evidence="10" key="1">
    <citation type="journal article" date="2019" name="Int. J. Syst. Evol. Microbiol.">
        <title>The Global Catalogue of Microorganisms (GCM) 10K type strain sequencing project: providing services to taxonomists for standard genome sequencing and annotation.</title>
        <authorList>
            <consortium name="The Broad Institute Genomics Platform"/>
            <consortium name="The Broad Institute Genome Sequencing Center for Infectious Disease"/>
            <person name="Wu L."/>
            <person name="Ma J."/>
        </authorList>
    </citation>
    <scope>NUCLEOTIDE SEQUENCE [LARGE SCALE GENOMIC DNA]</scope>
    <source>
        <strain evidence="10">CGMCC 1.12471</strain>
    </source>
</reference>
<keyword evidence="5 7" id="KW-1133">Transmembrane helix</keyword>
<gene>
    <name evidence="9" type="ORF">ACFSBI_02235</name>
</gene>
<dbReference type="InterPro" id="IPR000515">
    <property type="entry name" value="MetI-like"/>
</dbReference>
<keyword evidence="4 7" id="KW-0812">Transmembrane</keyword>
<evidence type="ECO:0000256" key="4">
    <source>
        <dbReference type="ARBA" id="ARBA00022692"/>
    </source>
</evidence>
<keyword evidence="10" id="KW-1185">Reference proteome</keyword>
<dbReference type="PROSITE" id="PS50928">
    <property type="entry name" value="ABC_TM1"/>
    <property type="match status" value="1"/>
</dbReference>
<evidence type="ECO:0000256" key="6">
    <source>
        <dbReference type="ARBA" id="ARBA00023136"/>
    </source>
</evidence>
<dbReference type="InterPro" id="IPR035906">
    <property type="entry name" value="MetI-like_sf"/>
</dbReference>
<evidence type="ECO:0000259" key="8">
    <source>
        <dbReference type="PROSITE" id="PS50928"/>
    </source>
</evidence>
<evidence type="ECO:0000256" key="7">
    <source>
        <dbReference type="RuleBase" id="RU363032"/>
    </source>
</evidence>
<dbReference type="Gene3D" id="1.10.3720.10">
    <property type="entry name" value="MetI-like"/>
    <property type="match status" value="1"/>
</dbReference>
<comment type="subcellular location">
    <subcellularLocation>
        <location evidence="1 7">Cell membrane</location>
        <topology evidence="1 7">Multi-pass membrane protein</topology>
    </subcellularLocation>
</comment>
<feature type="domain" description="ABC transmembrane type-1" evidence="8">
    <location>
        <begin position="94"/>
        <end position="306"/>
    </location>
</feature>
<feature type="transmembrane region" description="Helical" evidence="7">
    <location>
        <begin position="132"/>
        <end position="151"/>
    </location>
</feature>
<dbReference type="RefSeq" id="WP_377931588.1">
    <property type="nucleotide sequence ID" value="NZ_JBHUEA010000002.1"/>
</dbReference>
<dbReference type="Proteomes" id="UP001597347">
    <property type="component" value="Unassembled WGS sequence"/>
</dbReference>
<dbReference type="PANTHER" id="PTHR30193">
    <property type="entry name" value="ABC TRANSPORTER PERMEASE PROTEIN"/>
    <property type="match status" value="1"/>
</dbReference>
<dbReference type="InterPro" id="IPR051393">
    <property type="entry name" value="ABC_transporter_permease"/>
</dbReference>
<keyword evidence="3" id="KW-1003">Cell membrane</keyword>
<dbReference type="CDD" id="cd06261">
    <property type="entry name" value="TM_PBP2"/>
    <property type="match status" value="1"/>
</dbReference>
<feature type="transmembrane region" description="Helical" evidence="7">
    <location>
        <begin position="36"/>
        <end position="61"/>
    </location>
</feature>
<accession>A0ABW4LCB7</accession>
<organism evidence="9 10">
    <name type="scientific">Amnibacterium endophyticum</name>
    <dbReference type="NCBI Taxonomy" id="2109337"/>
    <lineage>
        <taxon>Bacteria</taxon>
        <taxon>Bacillati</taxon>
        <taxon>Actinomycetota</taxon>
        <taxon>Actinomycetes</taxon>
        <taxon>Micrococcales</taxon>
        <taxon>Microbacteriaceae</taxon>
        <taxon>Amnibacterium</taxon>
    </lineage>
</organism>
<sequence>MTVGTPIRVEGGGTSPSTRAVSVGPRRRRRIRWTSAWLFMAPSLLILGVFVIYPIVVSFWYSLHDWTIGSDVQPFLGLGNYLALTRDPQFWNALVNTLELTVVSVAALVVLGLALAIALLRDSFITKAVRSAFFFPTVVSLTSIGLVWRFLLDPQLGLVAGISETLGLPAVDWLQSTALALPAVIFVDIWKNLGFVMIIMIGGLKGVPAERYEAGRLDGAGDWQLVRFITLPSIRPTLLFATLILTIQSLQLFDLVYVMTGGGPLFATDTLVTEVFREGFVNYRTGYASAISWVLFALIMLISLVQLRIFRYDDVD</sequence>
<dbReference type="PANTHER" id="PTHR30193:SF37">
    <property type="entry name" value="INNER MEMBRANE ABC TRANSPORTER PERMEASE PROTEIN YCJO"/>
    <property type="match status" value="1"/>
</dbReference>
<dbReference type="Pfam" id="PF00528">
    <property type="entry name" value="BPD_transp_1"/>
    <property type="match status" value="1"/>
</dbReference>
<keyword evidence="6 7" id="KW-0472">Membrane</keyword>
<dbReference type="EMBL" id="JBHUEA010000002">
    <property type="protein sequence ID" value="MFD1720355.1"/>
    <property type="molecule type" value="Genomic_DNA"/>
</dbReference>
<dbReference type="SUPFAM" id="SSF161098">
    <property type="entry name" value="MetI-like"/>
    <property type="match status" value="1"/>
</dbReference>
<evidence type="ECO:0000256" key="1">
    <source>
        <dbReference type="ARBA" id="ARBA00004651"/>
    </source>
</evidence>
<evidence type="ECO:0000313" key="9">
    <source>
        <dbReference type="EMBL" id="MFD1720355.1"/>
    </source>
</evidence>